<dbReference type="Pfam" id="PF00035">
    <property type="entry name" value="dsrm"/>
    <property type="match status" value="1"/>
</dbReference>
<evidence type="ECO:0000256" key="3">
    <source>
        <dbReference type="ARBA" id="ARBA00022552"/>
    </source>
</evidence>
<keyword evidence="9" id="KW-0963">Cytoplasm</keyword>
<feature type="domain" description="DRBM" evidence="10">
    <location>
        <begin position="158"/>
        <end position="228"/>
    </location>
</feature>
<evidence type="ECO:0000256" key="8">
    <source>
        <dbReference type="ARBA" id="ARBA00022884"/>
    </source>
</evidence>
<dbReference type="InterPro" id="IPR000999">
    <property type="entry name" value="RNase_III_dom"/>
</dbReference>
<evidence type="ECO:0000256" key="7">
    <source>
        <dbReference type="ARBA" id="ARBA00022801"/>
    </source>
</evidence>
<dbReference type="InterPro" id="IPR011907">
    <property type="entry name" value="RNase_III"/>
</dbReference>
<proteinExistence type="inferred from homology"/>
<keyword evidence="9" id="KW-0819">tRNA processing</keyword>
<dbReference type="EMBL" id="CP024870">
    <property type="protein sequence ID" value="ATX70684.1"/>
    <property type="molecule type" value="Genomic_DNA"/>
</dbReference>
<keyword evidence="13" id="KW-1185">Reference proteome</keyword>
<name>A0A2K8KMA3_9MOLU</name>
<dbReference type="GO" id="GO:0019843">
    <property type="term" value="F:rRNA binding"/>
    <property type="evidence" value="ECO:0007669"/>
    <property type="project" value="UniProtKB-KW"/>
</dbReference>
<keyword evidence="5 9" id="KW-0540">Nuclease</keyword>
<keyword evidence="6 9" id="KW-0255">Endonuclease</keyword>
<dbReference type="Pfam" id="PF14622">
    <property type="entry name" value="Ribonucleas_3_3"/>
    <property type="match status" value="1"/>
</dbReference>
<feature type="domain" description="RNase III" evidence="11">
    <location>
        <begin position="4"/>
        <end position="131"/>
    </location>
</feature>
<dbReference type="SUPFAM" id="SSF54768">
    <property type="entry name" value="dsRNA-binding domain-like"/>
    <property type="match status" value="1"/>
</dbReference>
<feature type="binding site" evidence="9">
    <location>
        <position position="44"/>
    </location>
    <ligand>
        <name>Mg(2+)</name>
        <dbReference type="ChEBI" id="CHEBI:18420"/>
    </ligand>
</feature>
<evidence type="ECO:0000313" key="13">
    <source>
        <dbReference type="Proteomes" id="UP000231179"/>
    </source>
</evidence>
<dbReference type="GO" id="GO:0008033">
    <property type="term" value="P:tRNA processing"/>
    <property type="evidence" value="ECO:0007669"/>
    <property type="project" value="UniProtKB-KW"/>
</dbReference>
<dbReference type="AlphaFoldDB" id="A0A2K8KMA3"/>
<comment type="similarity">
    <text evidence="2">Belongs to the ribonuclease III family.</text>
</comment>
<dbReference type="SMART" id="SM00535">
    <property type="entry name" value="RIBOc"/>
    <property type="match status" value="1"/>
</dbReference>
<dbReference type="HAMAP" id="MF_00104">
    <property type="entry name" value="RNase_III"/>
    <property type="match status" value="1"/>
</dbReference>
<dbReference type="Gene3D" id="1.10.1520.10">
    <property type="entry name" value="Ribonuclease III domain"/>
    <property type="match status" value="1"/>
</dbReference>
<evidence type="ECO:0000256" key="1">
    <source>
        <dbReference type="ARBA" id="ARBA00000109"/>
    </source>
</evidence>
<organism evidence="12 13">
    <name type="scientific">Spiroplasma clarkii</name>
    <dbReference type="NCBI Taxonomy" id="2139"/>
    <lineage>
        <taxon>Bacteria</taxon>
        <taxon>Bacillati</taxon>
        <taxon>Mycoplasmatota</taxon>
        <taxon>Mollicutes</taxon>
        <taxon>Entomoplasmatales</taxon>
        <taxon>Spiroplasmataceae</taxon>
        <taxon>Spiroplasma</taxon>
    </lineage>
</organism>
<evidence type="ECO:0000259" key="11">
    <source>
        <dbReference type="PROSITE" id="PS50142"/>
    </source>
</evidence>
<evidence type="ECO:0000256" key="4">
    <source>
        <dbReference type="ARBA" id="ARBA00022664"/>
    </source>
</evidence>
<dbReference type="CDD" id="cd00593">
    <property type="entry name" value="RIBOc"/>
    <property type="match status" value="1"/>
</dbReference>
<dbReference type="PANTHER" id="PTHR11207">
    <property type="entry name" value="RIBONUCLEASE III"/>
    <property type="match status" value="1"/>
</dbReference>
<dbReference type="CDD" id="cd10845">
    <property type="entry name" value="DSRM_RNAse_III_family"/>
    <property type="match status" value="1"/>
</dbReference>
<dbReference type="EC" id="3.1.26.3" evidence="9"/>
<dbReference type="GO" id="GO:0005737">
    <property type="term" value="C:cytoplasm"/>
    <property type="evidence" value="ECO:0007669"/>
    <property type="project" value="UniProtKB-SubCell"/>
</dbReference>
<dbReference type="GO" id="GO:0006397">
    <property type="term" value="P:mRNA processing"/>
    <property type="evidence" value="ECO:0007669"/>
    <property type="project" value="UniProtKB-UniRule"/>
</dbReference>
<dbReference type="GO" id="GO:0004525">
    <property type="term" value="F:ribonuclease III activity"/>
    <property type="evidence" value="ECO:0007669"/>
    <property type="project" value="UniProtKB-UniRule"/>
</dbReference>
<evidence type="ECO:0000313" key="12">
    <source>
        <dbReference type="EMBL" id="ATX70684.1"/>
    </source>
</evidence>
<comment type="catalytic activity">
    <reaction evidence="1 9">
        <text>Endonucleolytic cleavage to 5'-phosphomonoester.</text>
        <dbReference type="EC" id="3.1.26.3"/>
    </reaction>
</comment>
<dbReference type="PROSITE" id="PS50142">
    <property type="entry name" value="RNASE_3_2"/>
    <property type="match status" value="1"/>
</dbReference>
<dbReference type="GO" id="GO:0003725">
    <property type="term" value="F:double-stranded RNA binding"/>
    <property type="evidence" value="ECO:0007669"/>
    <property type="project" value="TreeGrafter"/>
</dbReference>
<dbReference type="SMART" id="SM00358">
    <property type="entry name" value="DSRM"/>
    <property type="match status" value="1"/>
</dbReference>
<dbReference type="GO" id="GO:0006364">
    <property type="term" value="P:rRNA processing"/>
    <property type="evidence" value="ECO:0007669"/>
    <property type="project" value="UniProtKB-UniRule"/>
</dbReference>
<reference evidence="12 13" key="1">
    <citation type="submission" date="2017-11" db="EMBL/GenBank/DDBJ databases">
        <title>Complete genome sequence of Spiroplasma clarkii CN-5 (DSM 19994).</title>
        <authorList>
            <person name="Tsai Y.-M."/>
            <person name="Chang A."/>
            <person name="Lo W.-S."/>
            <person name="Kuo C.-H."/>
        </authorList>
    </citation>
    <scope>NUCLEOTIDE SEQUENCE [LARGE SCALE GENOMIC DNA]</scope>
    <source>
        <strain evidence="12 13">CN-5</strain>
    </source>
</reference>
<dbReference type="PANTHER" id="PTHR11207:SF0">
    <property type="entry name" value="RIBONUCLEASE 3"/>
    <property type="match status" value="1"/>
</dbReference>
<keyword evidence="7 9" id="KW-0378">Hydrolase</keyword>
<evidence type="ECO:0000256" key="2">
    <source>
        <dbReference type="ARBA" id="ARBA00010183"/>
    </source>
</evidence>
<comment type="cofactor">
    <cofactor evidence="9">
        <name>Mg(2+)</name>
        <dbReference type="ChEBI" id="CHEBI:18420"/>
    </cofactor>
</comment>
<dbReference type="RefSeq" id="WP_100254245.1">
    <property type="nucleotide sequence ID" value="NZ_CP024870.1"/>
</dbReference>
<feature type="active site" evidence="9">
    <location>
        <position position="120"/>
    </location>
</feature>
<dbReference type="InterPro" id="IPR014720">
    <property type="entry name" value="dsRBD_dom"/>
</dbReference>
<dbReference type="FunFam" id="1.10.1520.10:FF:000001">
    <property type="entry name" value="Ribonuclease 3"/>
    <property type="match status" value="1"/>
</dbReference>
<protein>
    <recommendedName>
        <fullName evidence="9">Ribonuclease 3</fullName>
        <ecNumber evidence="9">3.1.26.3</ecNumber>
    </recommendedName>
    <alternativeName>
        <fullName evidence="9">Ribonuclease III</fullName>
        <shortName evidence="9">RNase III</shortName>
    </alternativeName>
</protein>
<comment type="subcellular location">
    <subcellularLocation>
        <location evidence="9">Cytoplasm</location>
    </subcellularLocation>
</comment>
<feature type="binding site" evidence="9">
    <location>
        <position position="117"/>
    </location>
    <ligand>
        <name>Mg(2+)</name>
        <dbReference type="ChEBI" id="CHEBI:18420"/>
    </ligand>
</feature>
<keyword evidence="9" id="KW-0479">Metal-binding</keyword>
<keyword evidence="9" id="KW-0699">rRNA-binding</keyword>
<keyword evidence="3 9" id="KW-0698">rRNA processing</keyword>
<dbReference type="Gene3D" id="3.30.160.20">
    <property type="match status" value="1"/>
</dbReference>
<evidence type="ECO:0000256" key="6">
    <source>
        <dbReference type="ARBA" id="ARBA00022759"/>
    </source>
</evidence>
<dbReference type="SUPFAM" id="SSF69065">
    <property type="entry name" value="RNase III domain-like"/>
    <property type="match status" value="1"/>
</dbReference>
<dbReference type="GO" id="GO:0010468">
    <property type="term" value="P:regulation of gene expression"/>
    <property type="evidence" value="ECO:0007669"/>
    <property type="project" value="TreeGrafter"/>
</dbReference>
<dbReference type="PROSITE" id="PS00517">
    <property type="entry name" value="RNASE_3_1"/>
    <property type="match status" value="1"/>
</dbReference>
<feature type="active site" evidence="9">
    <location>
        <position position="48"/>
    </location>
</feature>
<accession>A0A2K8KMA3</accession>
<sequence>MPSIVDFLSKFGITPKEPEIYYEALTHNSYSNEKRLSKNYQRLEFLGDAILQQKVSEFIYLRFPNSDEGILTKYRSSVVRGETLAKFSRLTGLGAYIRLGHGEWESKGYEKDSILADVYESLTAAIYLDAGNESLDKWLSQTIFDEKNIDIFLDAMRDYKSELQELIQLEMRNELKYVTVSQEKQEKNKILFTVNCMLDDMVFGVGTGFNKKSAEQESAKNALSKIKKKL</sequence>
<comment type="subunit">
    <text evidence="9">Homodimer.</text>
</comment>
<dbReference type="InterPro" id="IPR036389">
    <property type="entry name" value="RNase_III_sf"/>
</dbReference>
<evidence type="ECO:0000256" key="9">
    <source>
        <dbReference type="HAMAP-Rule" id="MF_00104"/>
    </source>
</evidence>
<keyword evidence="9" id="KW-0460">Magnesium</keyword>
<dbReference type="NCBIfam" id="TIGR02191">
    <property type="entry name" value="RNaseIII"/>
    <property type="match status" value="1"/>
</dbReference>
<dbReference type="PROSITE" id="PS50137">
    <property type="entry name" value="DS_RBD"/>
    <property type="match status" value="1"/>
</dbReference>
<evidence type="ECO:0000259" key="10">
    <source>
        <dbReference type="PROSITE" id="PS50137"/>
    </source>
</evidence>
<gene>
    <name evidence="9 12" type="primary">rnc</name>
    <name evidence="12" type="ORF">SCLAR_v1c03540</name>
</gene>
<keyword evidence="4 9" id="KW-0507">mRNA processing</keyword>
<comment type="function">
    <text evidence="9">Digests double-stranded RNA. Involved in the processing of primary rRNA transcript to yield the immediate precursors to the large and small rRNAs (23S and 16S). Processes some mRNAs, and tRNAs when they are encoded in the rRNA operon. Processes pre-crRNA and tracrRNA of type II CRISPR loci if present in the organism.</text>
</comment>
<dbReference type="Proteomes" id="UP000231179">
    <property type="component" value="Chromosome"/>
</dbReference>
<keyword evidence="8 9" id="KW-0694">RNA-binding</keyword>
<evidence type="ECO:0000256" key="5">
    <source>
        <dbReference type="ARBA" id="ARBA00022722"/>
    </source>
</evidence>
<dbReference type="GO" id="GO:0046872">
    <property type="term" value="F:metal ion binding"/>
    <property type="evidence" value="ECO:0007669"/>
    <property type="project" value="UniProtKB-KW"/>
</dbReference>
<feature type="binding site" evidence="9">
    <location>
        <position position="120"/>
    </location>
    <ligand>
        <name>Mg(2+)</name>
        <dbReference type="ChEBI" id="CHEBI:18420"/>
    </ligand>
</feature>